<protein>
    <submittedName>
        <fullName evidence="1">Uncharacterized protein</fullName>
    </submittedName>
</protein>
<dbReference type="EMBL" id="KE161309">
    <property type="protein sequence ID" value="EPQ03035.1"/>
    <property type="molecule type" value="Genomic_DNA"/>
</dbReference>
<accession>S7MHY2</accession>
<name>S7MHY2_MYOBR</name>
<dbReference type="Proteomes" id="UP000052978">
    <property type="component" value="Unassembled WGS sequence"/>
</dbReference>
<proteinExistence type="predicted"/>
<dbReference type="AlphaFoldDB" id="S7MHY2"/>
<reference evidence="1 2" key="1">
    <citation type="journal article" date="2013" name="Nat. Commun.">
        <title>Genome analysis reveals insights into physiology and longevity of the Brandt's bat Myotis brandtii.</title>
        <authorList>
            <person name="Seim I."/>
            <person name="Fang X."/>
            <person name="Xiong Z."/>
            <person name="Lobanov A.V."/>
            <person name="Huang Z."/>
            <person name="Ma S."/>
            <person name="Feng Y."/>
            <person name="Turanov A.A."/>
            <person name="Zhu Y."/>
            <person name="Lenz T.L."/>
            <person name="Gerashchenko M.V."/>
            <person name="Fan D."/>
            <person name="Hee Yim S."/>
            <person name="Yao X."/>
            <person name="Jordan D."/>
            <person name="Xiong Y."/>
            <person name="Ma Y."/>
            <person name="Lyapunov A.N."/>
            <person name="Chen G."/>
            <person name="Kulakova O.I."/>
            <person name="Sun Y."/>
            <person name="Lee S.G."/>
            <person name="Bronson R.T."/>
            <person name="Moskalev A.A."/>
            <person name="Sunyaev S.R."/>
            <person name="Zhang G."/>
            <person name="Krogh A."/>
            <person name="Wang J."/>
            <person name="Gladyshev V.N."/>
        </authorList>
    </citation>
    <scope>NUCLEOTIDE SEQUENCE [LARGE SCALE GENOMIC DNA]</scope>
</reference>
<sequence length="114" mass="11809">SCTVIHGCVLGSQAAELHVGCARGHFSGHGDSALELLCVFCVSIVRVKPPHPLKPLSWGLSHPVHPVAGEGVSRSLAGDLHGGPRLPPLSPRLHQLHLGVDTCGEETEVGGNPP</sequence>
<evidence type="ECO:0000313" key="1">
    <source>
        <dbReference type="EMBL" id="EPQ03035.1"/>
    </source>
</evidence>
<organism evidence="1 2">
    <name type="scientific">Myotis brandtii</name>
    <name type="common">Brandt's bat</name>
    <dbReference type="NCBI Taxonomy" id="109478"/>
    <lineage>
        <taxon>Eukaryota</taxon>
        <taxon>Metazoa</taxon>
        <taxon>Chordata</taxon>
        <taxon>Craniata</taxon>
        <taxon>Vertebrata</taxon>
        <taxon>Euteleostomi</taxon>
        <taxon>Mammalia</taxon>
        <taxon>Eutheria</taxon>
        <taxon>Laurasiatheria</taxon>
        <taxon>Chiroptera</taxon>
        <taxon>Yangochiroptera</taxon>
        <taxon>Vespertilionidae</taxon>
        <taxon>Myotis</taxon>
    </lineage>
</organism>
<keyword evidence="2" id="KW-1185">Reference proteome</keyword>
<gene>
    <name evidence="1" type="ORF">D623_10002552</name>
</gene>
<feature type="non-terminal residue" evidence="1">
    <location>
        <position position="1"/>
    </location>
</feature>
<evidence type="ECO:0000313" key="2">
    <source>
        <dbReference type="Proteomes" id="UP000052978"/>
    </source>
</evidence>